<evidence type="ECO:0000256" key="9">
    <source>
        <dbReference type="ARBA" id="ARBA00022989"/>
    </source>
</evidence>
<dbReference type="GO" id="GO:0005524">
    <property type="term" value="F:ATP binding"/>
    <property type="evidence" value="ECO:0007669"/>
    <property type="project" value="UniProtKB-UniRule"/>
</dbReference>
<evidence type="ECO:0000256" key="2">
    <source>
        <dbReference type="ARBA" id="ARBA00012513"/>
    </source>
</evidence>
<name>B9EU56_ORYSJ</name>
<feature type="binding site" evidence="14">
    <location>
        <position position="391"/>
    </location>
    <ligand>
        <name>ATP</name>
        <dbReference type="ChEBI" id="CHEBI:30616"/>
    </ligand>
</feature>
<feature type="domain" description="Protein kinase" evidence="17">
    <location>
        <begin position="362"/>
        <end position="637"/>
    </location>
</feature>
<keyword evidence="10 16" id="KW-0472">Membrane</keyword>
<evidence type="ECO:0000256" key="6">
    <source>
        <dbReference type="ARBA" id="ARBA00022741"/>
    </source>
</evidence>
<protein>
    <recommendedName>
        <fullName evidence="2">non-specific serine/threonine protein kinase</fullName>
        <ecNumber evidence="2">2.7.11.1</ecNumber>
    </recommendedName>
</protein>
<evidence type="ECO:0000313" key="19">
    <source>
        <dbReference type="EMBL" id="EEE54138.1"/>
    </source>
</evidence>
<dbReference type="PANTHER" id="PTHR47974:SF19">
    <property type="entry name" value="RECEPTOR-LIKE SERINE_THREONINE-PROTEIN KINASE"/>
    <property type="match status" value="1"/>
</dbReference>
<evidence type="ECO:0000259" key="18">
    <source>
        <dbReference type="PROSITE" id="PS50948"/>
    </source>
</evidence>
<dbReference type="InterPro" id="IPR003609">
    <property type="entry name" value="Pan_app"/>
</dbReference>
<keyword evidence="9 16" id="KW-1133">Transmembrane helix</keyword>
<evidence type="ECO:0000256" key="1">
    <source>
        <dbReference type="ARBA" id="ARBA00004479"/>
    </source>
</evidence>
<feature type="region of interest" description="Disordered" evidence="15">
    <location>
        <begin position="873"/>
        <end position="934"/>
    </location>
</feature>
<dbReference type="SUPFAM" id="SSF56112">
    <property type="entry name" value="Protein kinase-like (PK-like)"/>
    <property type="match status" value="1"/>
</dbReference>
<dbReference type="SUPFAM" id="SSF51110">
    <property type="entry name" value="alpha-D-mannose-specific plant lectins"/>
    <property type="match status" value="1"/>
</dbReference>
<dbReference type="PROSITE" id="PS50948">
    <property type="entry name" value="PAN"/>
    <property type="match status" value="1"/>
</dbReference>
<feature type="domain" description="Apple" evidence="18">
    <location>
        <begin position="222"/>
        <end position="297"/>
    </location>
</feature>
<evidence type="ECO:0000256" key="13">
    <source>
        <dbReference type="ARBA" id="ARBA00048679"/>
    </source>
</evidence>
<dbReference type="Pfam" id="PF01453">
    <property type="entry name" value="B_lectin"/>
    <property type="match status" value="1"/>
</dbReference>
<feature type="transmembrane region" description="Helical" evidence="16">
    <location>
        <begin position="311"/>
        <end position="334"/>
    </location>
</feature>
<dbReference type="PROSITE" id="PS50011">
    <property type="entry name" value="PROTEIN_KINASE_DOM"/>
    <property type="match status" value="1"/>
</dbReference>
<accession>B9EU56</accession>
<dbReference type="EMBL" id="CM000138">
    <property type="protein sequence ID" value="EEE54138.1"/>
    <property type="molecule type" value="Genomic_DNA"/>
</dbReference>
<keyword evidence="4 16" id="KW-0812">Transmembrane</keyword>
<evidence type="ECO:0000259" key="17">
    <source>
        <dbReference type="PROSITE" id="PS50011"/>
    </source>
</evidence>
<reference evidence="19" key="2">
    <citation type="submission" date="2008-12" db="EMBL/GenBank/DDBJ databases">
        <title>Improved gene annotation of the rice (Oryza sativa) genomes.</title>
        <authorList>
            <person name="Wang J."/>
            <person name="Li R."/>
            <person name="Fan W."/>
            <person name="Huang Q."/>
            <person name="Zhang J."/>
            <person name="Zhou Y."/>
            <person name="Hu Y."/>
            <person name="Zi S."/>
            <person name="Li J."/>
            <person name="Ni P."/>
            <person name="Zheng H."/>
            <person name="Zhang Y."/>
            <person name="Zhao M."/>
            <person name="Hao Q."/>
            <person name="McDermott J."/>
            <person name="Samudrala R."/>
            <person name="Kristiansen K."/>
            <person name="Wong G.K.-S."/>
        </authorList>
    </citation>
    <scope>NUCLEOTIDE SEQUENCE</scope>
</reference>
<reference evidence="19" key="1">
    <citation type="journal article" date="2005" name="PLoS Biol.">
        <title>The genomes of Oryza sativa: a history of duplications.</title>
        <authorList>
            <person name="Yu J."/>
            <person name="Wang J."/>
            <person name="Lin W."/>
            <person name="Li S."/>
            <person name="Li H."/>
            <person name="Zhou J."/>
            <person name="Ni P."/>
            <person name="Dong W."/>
            <person name="Hu S."/>
            <person name="Zeng C."/>
            <person name="Zhang J."/>
            <person name="Zhang Y."/>
            <person name="Li R."/>
            <person name="Xu Z."/>
            <person name="Li S."/>
            <person name="Li X."/>
            <person name="Zheng H."/>
            <person name="Cong L."/>
            <person name="Lin L."/>
            <person name="Yin J."/>
            <person name="Geng J."/>
            <person name="Li G."/>
            <person name="Shi J."/>
            <person name="Liu J."/>
            <person name="Lv H."/>
            <person name="Li J."/>
            <person name="Wang J."/>
            <person name="Deng Y."/>
            <person name="Ran L."/>
            <person name="Shi X."/>
            <person name="Wang X."/>
            <person name="Wu Q."/>
            <person name="Li C."/>
            <person name="Ren X."/>
            <person name="Wang J."/>
            <person name="Wang X."/>
            <person name="Li D."/>
            <person name="Liu D."/>
            <person name="Zhang X."/>
            <person name="Ji Z."/>
            <person name="Zhao W."/>
            <person name="Sun Y."/>
            <person name="Zhang Z."/>
            <person name="Bao J."/>
            <person name="Han Y."/>
            <person name="Dong L."/>
            <person name="Ji J."/>
            <person name="Chen P."/>
            <person name="Wu S."/>
            <person name="Liu J."/>
            <person name="Xiao Y."/>
            <person name="Bu D."/>
            <person name="Tan J."/>
            <person name="Yang L."/>
            <person name="Ye C."/>
            <person name="Zhang J."/>
            <person name="Xu J."/>
            <person name="Zhou Y."/>
            <person name="Yu Y."/>
            <person name="Zhang B."/>
            <person name="Zhuang S."/>
            <person name="Wei H."/>
            <person name="Liu B."/>
            <person name="Lei M."/>
            <person name="Yu H."/>
            <person name="Li Y."/>
            <person name="Xu H."/>
            <person name="Wei S."/>
            <person name="He X."/>
            <person name="Fang L."/>
            <person name="Zhang Z."/>
            <person name="Zhang Y."/>
            <person name="Huang X."/>
            <person name="Su Z."/>
            <person name="Tong W."/>
            <person name="Li J."/>
            <person name="Tong Z."/>
            <person name="Li S."/>
            <person name="Ye J."/>
            <person name="Wang L."/>
            <person name="Fang L."/>
            <person name="Lei T."/>
            <person name="Chen C."/>
            <person name="Chen H."/>
            <person name="Xu Z."/>
            <person name="Li H."/>
            <person name="Huang H."/>
            <person name="Zhang F."/>
            <person name="Xu H."/>
            <person name="Li N."/>
            <person name="Zhao C."/>
            <person name="Li S."/>
            <person name="Dong L."/>
            <person name="Huang Y."/>
            <person name="Li L."/>
            <person name="Xi Y."/>
            <person name="Qi Q."/>
            <person name="Li W."/>
            <person name="Zhang B."/>
            <person name="Hu W."/>
            <person name="Zhang Y."/>
            <person name="Tian X."/>
            <person name="Jiao Y."/>
            <person name="Liang X."/>
            <person name="Jin J."/>
            <person name="Gao L."/>
            <person name="Zheng W."/>
            <person name="Hao B."/>
            <person name="Liu S."/>
            <person name="Wang W."/>
            <person name="Yuan L."/>
            <person name="Cao M."/>
            <person name="McDermott J."/>
            <person name="Samudrala R."/>
            <person name="Wang J."/>
            <person name="Wong G.K."/>
            <person name="Yang H."/>
        </authorList>
    </citation>
    <scope>NUCLEOTIDE SEQUENCE [LARGE SCALE GENOMIC DNA]</scope>
</reference>
<dbReference type="Gene3D" id="3.30.200.20">
    <property type="entry name" value="Phosphorylase Kinase, domain 1"/>
    <property type="match status" value="1"/>
</dbReference>
<comment type="subcellular location">
    <subcellularLocation>
        <location evidence="1">Membrane</location>
        <topology evidence="1">Single-pass type I membrane protein</topology>
    </subcellularLocation>
</comment>
<dbReference type="PROSITE" id="PS00108">
    <property type="entry name" value="PROTEIN_KINASE_ST"/>
    <property type="match status" value="1"/>
</dbReference>
<dbReference type="InterPro" id="IPR036426">
    <property type="entry name" value="Bulb-type_lectin_dom_sf"/>
</dbReference>
<gene>
    <name evidence="19" type="ORF">OsJ_00927</name>
</gene>
<dbReference type="GO" id="GO:0051707">
    <property type="term" value="P:response to other organism"/>
    <property type="evidence" value="ECO:0007669"/>
    <property type="project" value="UniProtKB-ARBA"/>
</dbReference>
<comment type="catalytic activity">
    <reaction evidence="12">
        <text>L-threonyl-[protein] + ATP = O-phospho-L-threonyl-[protein] + ADP + H(+)</text>
        <dbReference type="Rhea" id="RHEA:46608"/>
        <dbReference type="Rhea" id="RHEA-COMP:11060"/>
        <dbReference type="Rhea" id="RHEA-COMP:11605"/>
        <dbReference type="ChEBI" id="CHEBI:15378"/>
        <dbReference type="ChEBI" id="CHEBI:30013"/>
        <dbReference type="ChEBI" id="CHEBI:30616"/>
        <dbReference type="ChEBI" id="CHEBI:61977"/>
        <dbReference type="ChEBI" id="CHEBI:456216"/>
        <dbReference type="EC" id="2.7.11.1"/>
    </reaction>
</comment>
<organism evidence="19">
    <name type="scientific">Oryza sativa subsp. japonica</name>
    <name type="common">Rice</name>
    <dbReference type="NCBI Taxonomy" id="39947"/>
    <lineage>
        <taxon>Eukaryota</taxon>
        <taxon>Viridiplantae</taxon>
        <taxon>Streptophyta</taxon>
        <taxon>Embryophyta</taxon>
        <taxon>Tracheophyta</taxon>
        <taxon>Spermatophyta</taxon>
        <taxon>Magnoliopsida</taxon>
        <taxon>Liliopsida</taxon>
        <taxon>Poales</taxon>
        <taxon>Poaceae</taxon>
        <taxon>BOP clade</taxon>
        <taxon>Oryzoideae</taxon>
        <taxon>Oryzeae</taxon>
        <taxon>Oryzinae</taxon>
        <taxon>Oryza</taxon>
        <taxon>Oryza sativa</taxon>
    </lineage>
</organism>
<dbReference type="InterPro" id="IPR017441">
    <property type="entry name" value="Protein_kinase_ATP_BS"/>
</dbReference>
<keyword evidence="8 14" id="KW-0067">ATP-binding</keyword>
<dbReference type="Pfam" id="PF00069">
    <property type="entry name" value="Pkinase"/>
    <property type="match status" value="1"/>
</dbReference>
<evidence type="ECO:0000256" key="5">
    <source>
        <dbReference type="ARBA" id="ARBA00022729"/>
    </source>
</evidence>
<evidence type="ECO:0000256" key="8">
    <source>
        <dbReference type="ARBA" id="ARBA00022840"/>
    </source>
</evidence>
<keyword evidence="6 14" id="KW-0547">Nucleotide-binding</keyword>
<evidence type="ECO:0000256" key="10">
    <source>
        <dbReference type="ARBA" id="ARBA00023136"/>
    </source>
</evidence>
<dbReference type="SMART" id="SM00220">
    <property type="entry name" value="S_TKc"/>
    <property type="match status" value="1"/>
</dbReference>
<keyword evidence="3" id="KW-0808">Transferase</keyword>
<comment type="catalytic activity">
    <reaction evidence="13">
        <text>L-seryl-[protein] + ATP = O-phospho-L-seryl-[protein] + ADP + H(+)</text>
        <dbReference type="Rhea" id="RHEA:17989"/>
        <dbReference type="Rhea" id="RHEA-COMP:9863"/>
        <dbReference type="Rhea" id="RHEA-COMP:11604"/>
        <dbReference type="ChEBI" id="CHEBI:15378"/>
        <dbReference type="ChEBI" id="CHEBI:29999"/>
        <dbReference type="ChEBI" id="CHEBI:30616"/>
        <dbReference type="ChEBI" id="CHEBI:83421"/>
        <dbReference type="ChEBI" id="CHEBI:456216"/>
        <dbReference type="EC" id="2.7.11.1"/>
    </reaction>
</comment>
<dbReference type="AlphaFoldDB" id="B9EU56"/>
<evidence type="ECO:0000256" key="4">
    <source>
        <dbReference type="ARBA" id="ARBA00022692"/>
    </source>
</evidence>
<dbReference type="InterPro" id="IPR001480">
    <property type="entry name" value="Bulb-type_lectin_dom"/>
</dbReference>
<keyword evidence="11" id="KW-0675">Receptor</keyword>
<evidence type="ECO:0000256" key="11">
    <source>
        <dbReference type="ARBA" id="ARBA00023170"/>
    </source>
</evidence>
<sequence length="934" mass="104771">MAQQRGGHHQRHAGLRIPGNCAFNLRDEHLFRSQYCDYDTVHDEAPLVAMIGNLVIRDETNDSMVLWQSFDYPSDTILPGGGLGFNKIIGKNISLISPSSLYSLELDTRSRGFIIRDIPSGSMLSGNFPSWMKIREDGTDFVMFYDAQTYLHLDDGGRIVLYNLGDCYSPLWFYPENPFGYCGPYGLYSSYSRSCGCPIGFDAHNTETNRFLGCSRLVPIICAESMFYVIDGIDSFPDRPQFLMAKSTEECEAVCSSYCSCMAYAYDVTCLLWYGELWNTTMLGSDSVGRHIYIRVSQQETSLKNSKHVNIVVLVAGILSLIISVALSFLWIFLAKLFATRPLDARSGLMVFSYAQVKNATKNFSEKLGEGGFGSVFKGTLPGCSVMAVKKLKCVFRVEKQFRSEVQTIGMIQHTNLVRLLGFCVTERNRLLVYEYMPNGSLSSHLFSDNSETLCWQLRYCVALGTARGLAYLHEECMDCIVHCDMKPDNVLLDTDFCPKIADFGMAKLLNRDFSRALTTMRGTIGYLAPEWISGLPITHKADVYSYGLMLLEIISGRRNSEKIKEGRHTYFPIYAACKVNEGDVMCLLDSRLEGNADAEQLERACRIACWCIQDYEDQRPMMGQVVLMLEGVMDVLVPPIPMSLQNFLLRGHQERRHQDYYEVLRGDSDAQPILRDVAVSHLRHVNHVPEETSRRILASDRALIATESSPRPSTTNDNYYLDGYGDGFDDIWDERSDLFHALLPEEELVIVESEFADEEEGSPEEILAFCRAKRRLERLEPAQLNAEAGVDRERAGARRRIAGVEDAGVEGGGGANGEVCAAAEAPVVSQEWRQERHPQAFGCKQASKQRKSKSTMITTKLTIATSMNRRRGKMIGPTKSTTRRPSQLRPVGWPKKVEPYGGRVTGSKTEYQPKTTGLLPVSAKESPKLKMAS</sequence>
<evidence type="ECO:0000256" key="3">
    <source>
        <dbReference type="ARBA" id="ARBA00022679"/>
    </source>
</evidence>
<evidence type="ECO:0000256" key="15">
    <source>
        <dbReference type="SAM" id="MobiDB-lite"/>
    </source>
</evidence>
<dbReference type="FunFam" id="3.30.200.20:FF:000178">
    <property type="entry name" value="serine/threonine-protein kinase PBS1-like"/>
    <property type="match status" value="1"/>
</dbReference>
<proteinExistence type="predicted"/>
<keyword evidence="7" id="KW-0418">Kinase</keyword>
<evidence type="ECO:0000256" key="7">
    <source>
        <dbReference type="ARBA" id="ARBA00022777"/>
    </source>
</evidence>
<feature type="compositionally biased region" description="Polar residues" evidence="15">
    <location>
        <begin position="907"/>
        <end position="916"/>
    </location>
</feature>
<evidence type="ECO:0000256" key="16">
    <source>
        <dbReference type="SAM" id="Phobius"/>
    </source>
</evidence>
<dbReference type="InterPro" id="IPR008271">
    <property type="entry name" value="Ser/Thr_kinase_AS"/>
</dbReference>
<dbReference type="PROSITE" id="PS00107">
    <property type="entry name" value="PROTEIN_KINASE_ATP"/>
    <property type="match status" value="1"/>
</dbReference>
<dbReference type="Gene3D" id="1.10.510.10">
    <property type="entry name" value="Transferase(Phosphotransferase) domain 1"/>
    <property type="match status" value="1"/>
</dbReference>
<dbReference type="InterPro" id="IPR011009">
    <property type="entry name" value="Kinase-like_dom_sf"/>
</dbReference>
<dbReference type="Proteomes" id="UP000007752">
    <property type="component" value="Chromosome 1"/>
</dbReference>
<keyword evidence="5" id="KW-0732">Signal</keyword>
<dbReference type="GO" id="GO:0004674">
    <property type="term" value="F:protein serine/threonine kinase activity"/>
    <property type="evidence" value="ECO:0007669"/>
    <property type="project" value="UniProtKB-EC"/>
</dbReference>
<dbReference type="PANTHER" id="PTHR47974">
    <property type="entry name" value="OS07G0415500 PROTEIN"/>
    <property type="match status" value="1"/>
</dbReference>
<dbReference type="CDD" id="cd01098">
    <property type="entry name" value="PAN_AP_plant"/>
    <property type="match status" value="1"/>
</dbReference>
<evidence type="ECO:0000256" key="14">
    <source>
        <dbReference type="PROSITE-ProRule" id="PRU10141"/>
    </source>
</evidence>
<dbReference type="Pfam" id="PF08276">
    <property type="entry name" value="PAN_2"/>
    <property type="match status" value="1"/>
</dbReference>
<evidence type="ECO:0000256" key="12">
    <source>
        <dbReference type="ARBA" id="ARBA00047899"/>
    </source>
</evidence>
<dbReference type="EC" id="2.7.11.1" evidence="2"/>
<dbReference type="CDD" id="cd14066">
    <property type="entry name" value="STKc_IRAK"/>
    <property type="match status" value="1"/>
</dbReference>
<dbReference type="InterPro" id="IPR000719">
    <property type="entry name" value="Prot_kinase_dom"/>
</dbReference>
<dbReference type="SMART" id="SM00473">
    <property type="entry name" value="PAN_AP"/>
    <property type="match status" value="1"/>
</dbReference>
<dbReference type="GO" id="GO:0016020">
    <property type="term" value="C:membrane"/>
    <property type="evidence" value="ECO:0007669"/>
    <property type="project" value="UniProtKB-SubCell"/>
</dbReference>
<dbReference type="FunFam" id="1.10.510.10:FF:000227">
    <property type="entry name" value="Serine/threonine-protein kinase"/>
    <property type="match status" value="1"/>
</dbReference>